<dbReference type="InterPro" id="IPR051675">
    <property type="entry name" value="Endo/Exo/Phosphatase_dom_1"/>
</dbReference>
<comment type="caution">
    <text evidence="4">The sequence shown here is derived from an EMBL/GenBank/DDBJ whole genome shotgun (WGS) entry which is preliminary data.</text>
</comment>
<feature type="domain" description="Helix-hairpin-helix DNA-binding motif class 1" evidence="3">
    <location>
        <begin position="29"/>
        <end position="48"/>
    </location>
</feature>
<dbReference type="InterPro" id="IPR003583">
    <property type="entry name" value="Hlx-hairpin-Hlx_DNA-bd_motif"/>
</dbReference>
<sequence>MLKKILAVLAMLYAFAAMAAVDVNKGTAAELDSVKGIGPGTSKAIVDERKKGEFKSWEDFIERVKGVGDKRAAHLSEAGLTVNGQAYKGAAATKKDDKKDKKDKKEAKAEKKEEKKAEAKKDEKKDEKKETAMAKDAKKDDKKASDAKPAASAKK</sequence>
<dbReference type="GO" id="GO:0003677">
    <property type="term" value="F:DNA binding"/>
    <property type="evidence" value="ECO:0007669"/>
    <property type="project" value="InterPro"/>
</dbReference>
<feature type="signal peptide" evidence="2">
    <location>
        <begin position="1"/>
        <end position="19"/>
    </location>
</feature>
<evidence type="ECO:0000256" key="1">
    <source>
        <dbReference type="SAM" id="MobiDB-lite"/>
    </source>
</evidence>
<dbReference type="AlphaFoldDB" id="A0A923S3Y0"/>
<dbReference type="SUPFAM" id="SSF47781">
    <property type="entry name" value="RuvA domain 2-like"/>
    <property type="match status" value="1"/>
</dbReference>
<evidence type="ECO:0000256" key="2">
    <source>
        <dbReference type="SAM" id="SignalP"/>
    </source>
</evidence>
<keyword evidence="2" id="KW-0732">Signal</keyword>
<feature type="compositionally biased region" description="Basic and acidic residues" evidence="1">
    <location>
        <begin position="93"/>
        <end position="146"/>
    </location>
</feature>
<name>A0A923S3Y0_9BURK</name>
<organism evidence="4 5">
    <name type="scientific">Ramlibacter albus</name>
    <dbReference type="NCBI Taxonomy" id="2079448"/>
    <lineage>
        <taxon>Bacteria</taxon>
        <taxon>Pseudomonadati</taxon>
        <taxon>Pseudomonadota</taxon>
        <taxon>Betaproteobacteria</taxon>
        <taxon>Burkholderiales</taxon>
        <taxon>Comamonadaceae</taxon>
        <taxon>Ramlibacter</taxon>
    </lineage>
</organism>
<feature type="region of interest" description="Disordered" evidence="1">
    <location>
        <begin position="86"/>
        <end position="155"/>
    </location>
</feature>
<proteinExistence type="predicted"/>
<dbReference type="RefSeq" id="WP_187083388.1">
    <property type="nucleotide sequence ID" value="NZ_JACORU010000008.1"/>
</dbReference>
<dbReference type="EMBL" id="JACORU010000008">
    <property type="protein sequence ID" value="MBC5766896.1"/>
    <property type="molecule type" value="Genomic_DNA"/>
</dbReference>
<evidence type="ECO:0000313" key="5">
    <source>
        <dbReference type="Proteomes" id="UP000596827"/>
    </source>
</evidence>
<feature type="domain" description="Helix-hairpin-helix DNA-binding motif class 1" evidence="3">
    <location>
        <begin position="59"/>
        <end position="78"/>
    </location>
</feature>
<dbReference type="SMART" id="SM00278">
    <property type="entry name" value="HhH1"/>
    <property type="match status" value="2"/>
</dbReference>
<protein>
    <submittedName>
        <fullName evidence="4">Helix-hairpin-helix domain-containing protein</fullName>
    </submittedName>
</protein>
<dbReference type="PANTHER" id="PTHR21180">
    <property type="entry name" value="ENDONUCLEASE/EXONUCLEASE/PHOSPHATASE FAMILY DOMAIN-CONTAINING PROTEIN 1"/>
    <property type="match status" value="1"/>
</dbReference>
<dbReference type="GO" id="GO:0006281">
    <property type="term" value="P:DNA repair"/>
    <property type="evidence" value="ECO:0007669"/>
    <property type="project" value="InterPro"/>
</dbReference>
<evidence type="ECO:0000313" key="4">
    <source>
        <dbReference type="EMBL" id="MBC5766896.1"/>
    </source>
</evidence>
<accession>A0A923S3Y0</accession>
<feature type="chain" id="PRO_5037220159" evidence="2">
    <location>
        <begin position="20"/>
        <end position="155"/>
    </location>
</feature>
<reference evidence="4" key="1">
    <citation type="submission" date="2020-08" db="EMBL/GenBank/DDBJ databases">
        <title>Ramlibacter sp. GTP1 16S ribosomal RNA gene genome sequencing and assembly.</title>
        <authorList>
            <person name="Kang M."/>
        </authorList>
    </citation>
    <scope>NUCLEOTIDE SEQUENCE</scope>
    <source>
        <strain evidence="4">GTP1</strain>
    </source>
</reference>
<keyword evidence="5" id="KW-1185">Reference proteome</keyword>
<evidence type="ECO:0000259" key="3">
    <source>
        <dbReference type="SMART" id="SM00278"/>
    </source>
</evidence>
<dbReference type="InterPro" id="IPR010994">
    <property type="entry name" value="RuvA_2-like"/>
</dbReference>
<gene>
    <name evidence="4" type="ORF">H8R02_20690</name>
</gene>
<dbReference type="Proteomes" id="UP000596827">
    <property type="component" value="Unassembled WGS sequence"/>
</dbReference>
<dbReference type="Gene3D" id="1.10.150.320">
    <property type="entry name" value="Photosystem II 12 kDa extrinsic protein"/>
    <property type="match status" value="1"/>
</dbReference>
<dbReference type="Pfam" id="PF12836">
    <property type="entry name" value="HHH_3"/>
    <property type="match status" value="1"/>
</dbReference>
<dbReference type="PANTHER" id="PTHR21180:SF32">
    <property type="entry name" value="ENDONUCLEASE_EXONUCLEASE_PHOSPHATASE FAMILY DOMAIN-CONTAINING PROTEIN 1"/>
    <property type="match status" value="1"/>
</dbReference>